<proteinExistence type="predicted"/>
<evidence type="ECO:0000313" key="1">
    <source>
        <dbReference type="EMBL" id="EKE74056.1"/>
    </source>
</evidence>
<dbReference type="Pfam" id="PF12069">
    <property type="entry name" value="DUF3549"/>
    <property type="match status" value="1"/>
</dbReference>
<dbReference type="OrthoDB" id="5597089at2"/>
<name>K2IUP7_9GAMM</name>
<gene>
    <name evidence="1" type="ORF">B3C1_09563</name>
</gene>
<reference evidence="1 2" key="1">
    <citation type="journal article" date="2012" name="J. Bacteriol.">
        <title>Genome Sequence of Gallaecimonas xiamenensis Type Strain 3-C-1.</title>
        <authorList>
            <person name="Lai Q."/>
            <person name="Wang L."/>
            <person name="Wang W."/>
            <person name="Shao Z."/>
        </authorList>
    </citation>
    <scope>NUCLEOTIDE SEQUENCE [LARGE SCALE GENOMIC DNA]</scope>
    <source>
        <strain evidence="1 2">3-C-1</strain>
    </source>
</reference>
<sequence length="319" mass="35366">MTLFPDEPPFMELTNLADFLDASGARYQIFDLGRRVCPLPQDSFTACARGERPYPYPLQRQAWLGILFWQEQPYVWFVRLGLDEQGLINQGQAAQFMAQVLAAMQEGKDALPDNPYTFVPSEEKRAAFHSLARLYLGEGASIYYEEAAAYARGQLDGWQRLGLQGLADLVARDRQADWFAPFLAKAPLEVLAPLAVQLESHAVEGAVADSLWQRFDQAPLPLARALGQSPYRDQAADRLLATGDVQGLLVVAGRLWESLEQEARLGAFLEAAAACDQGRHFGALFADLVMLPTLRQKVLAKLRDPNRSEALATALGKLF</sequence>
<dbReference type="STRING" id="745411.B3C1_09563"/>
<dbReference type="PATRIC" id="fig|745411.4.peg.1875"/>
<dbReference type="EMBL" id="AMRI01000011">
    <property type="protein sequence ID" value="EKE74056.1"/>
    <property type="molecule type" value="Genomic_DNA"/>
</dbReference>
<evidence type="ECO:0008006" key="3">
    <source>
        <dbReference type="Google" id="ProtNLM"/>
    </source>
</evidence>
<dbReference type="eggNOG" id="ENOG502Z9WC">
    <property type="taxonomic scope" value="Bacteria"/>
</dbReference>
<dbReference type="AlphaFoldDB" id="K2IUP7"/>
<keyword evidence="2" id="KW-1185">Reference proteome</keyword>
<evidence type="ECO:0000313" key="2">
    <source>
        <dbReference type="Proteomes" id="UP000006755"/>
    </source>
</evidence>
<dbReference type="Proteomes" id="UP000006755">
    <property type="component" value="Unassembled WGS sequence"/>
</dbReference>
<accession>K2IUP7</accession>
<protein>
    <recommendedName>
        <fullName evidence="3">DUF3549 domain-containing protein</fullName>
    </recommendedName>
</protein>
<organism evidence="1 2">
    <name type="scientific">Gallaecimonas xiamenensis 3-C-1</name>
    <dbReference type="NCBI Taxonomy" id="745411"/>
    <lineage>
        <taxon>Bacteria</taxon>
        <taxon>Pseudomonadati</taxon>
        <taxon>Pseudomonadota</taxon>
        <taxon>Gammaproteobacteria</taxon>
        <taxon>Enterobacterales</taxon>
        <taxon>Gallaecimonadaceae</taxon>
        <taxon>Gallaecimonas</taxon>
    </lineage>
</organism>
<comment type="caution">
    <text evidence="1">The sequence shown here is derived from an EMBL/GenBank/DDBJ whole genome shotgun (WGS) entry which is preliminary data.</text>
</comment>
<dbReference type="RefSeq" id="WP_008484487.1">
    <property type="nucleotide sequence ID" value="NZ_AMRI01000011.1"/>
</dbReference>
<dbReference type="InterPro" id="IPR021936">
    <property type="entry name" value="DUF3549"/>
</dbReference>